<sequence>MTKAAVLPVVFDQASRASPTALAAPRMVGKGRHAIRPLAQRHRDGHPQPVAAEAKRSHVCTGASAGCFCMTIPHSPFLDRTS</sequence>
<proteinExistence type="predicted"/>
<dbReference type="AlphaFoldDB" id="A0A0U5FHU3"/>
<organism evidence="1 2">
    <name type="scientific">Xanthomonas citri pv. citri</name>
    <dbReference type="NCBI Taxonomy" id="611301"/>
    <lineage>
        <taxon>Bacteria</taxon>
        <taxon>Pseudomonadati</taxon>
        <taxon>Pseudomonadota</taxon>
        <taxon>Gammaproteobacteria</taxon>
        <taxon>Lysobacterales</taxon>
        <taxon>Lysobacteraceae</taxon>
        <taxon>Xanthomonas</taxon>
    </lineage>
</organism>
<keyword evidence="2" id="KW-1185">Reference proteome</keyword>
<comment type="caution">
    <text evidence="1">The sequence shown here is derived from an EMBL/GenBank/DDBJ whole genome shotgun (WGS) entry which is preliminary data.</text>
</comment>
<gene>
    <name evidence="1" type="ORF">XAC3562_760031</name>
</gene>
<dbReference type="EMBL" id="CCXZ01000173">
    <property type="protein sequence ID" value="CEG18055.1"/>
    <property type="molecule type" value="Genomic_DNA"/>
</dbReference>
<accession>A0A0U5FHU3</accession>
<dbReference type="Proteomes" id="UP000052230">
    <property type="component" value="Unassembled WGS sequence"/>
</dbReference>
<name>A0A0U5FHU3_XANCI</name>
<reference evidence="1 2" key="1">
    <citation type="submission" date="2014-09" db="EMBL/GenBank/DDBJ databases">
        <authorList>
            <person name="Regsiter A."/>
        </authorList>
    </citation>
    <scope>NUCLEOTIDE SEQUENCE [LARGE SCALE GENOMIC DNA]</scope>
</reference>
<protein>
    <submittedName>
        <fullName evidence="1">Uncharacterized protein</fullName>
    </submittedName>
</protein>
<evidence type="ECO:0000313" key="1">
    <source>
        <dbReference type="EMBL" id="CEG18055.1"/>
    </source>
</evidence>
<evidence type="ECO:0000313" key="2">
    <source>
        <dbReference type="Proteomes" id="UP000052230"/>
    </source>
</evidence>